<keyword evidence="5 8" id="KW-0812">Transmembrane</keyword>
<evidence type="ECO:0000256" key="5">
    <source>
        <dbReference type="ARBA" id="ARBA00022692"/>
    </source>
</evidence>
<feature type="domain" description="Glycosyltransferase RgtA/B/C/D-like" evidence="9">
    <location>
        <begin position="69"/>
        <end position="223"/>
    </location>
</feature>
<evidence type="ECO:0000313" key="10">
    <source>
        <dbReference type="EMBL" id="PAV04274.1"/>
    </source>
</evidence>
<gene>
    <name evidence="10" type="ORF">ASJ80_05335</name>
</gene>
<comment type="subcellular location">
    <subcellularLocation>
        <location evidence="1">Cell membrane</location>
        <topology evidence="1">Multi-pass membrane protein</topology>
    </subcellularLocation>
</comment>
<dbReference type="GO" id="GO:0016763">
    <property type="term" value="F:pentosyltransferase activity"/>
    <property type="evidence" value="ECO:0007669"/>
    <property type="project" value="TreeGrafter"/>
</dbReference>
<dbReference type="RefSeq" id="WP_069585330.1">
    <property type="nucleotide sequence ID" value="NZ_LMVM01000023.1"/>
</dbReference>
<feature type="transmembrane region" description="Helical" evidence="8">
    <location>
        <begin position="208"/>
        <end position="226"/>
    </location>
</feature>
<dbReference type="OrthoDB" id="71427at2157"/>
<dbReference type="Proteomes" id="UP000217784">
    <property type="component" value="Unassembled WGS sequence"/>
</dbReference>
<organism evidence="10 11">
    <name type="scientific">Methanobacterium bryantii</name>
    <dbReference type="NCBI Taxonomy" id="2161"/>
    <lineage>
        <taxon>Archaea</taxon>
        <taxon>Methanobacteriati</taxon>
        <taxon>Methanobacteriota</taxon>
        <taxon>Methanomada group</taxon>
        <taxon>Methanobacteria</taxon>
        <taxon>Methanobacteriales</taxon>
        <taxon>Methanobacteriaceae</taxon>
        <taxon>Methanobacterium</taxon>
    </lineage>
</organism>
<keyword evidence="4" id="KW-0808">Transferase</keyword>
<evidence type="ECO:0000313" key="11">
    <source>
        <dbReference type="Proteomes" id="UP000217784"/>
    </source>
</evidence>
<dbReference type="AlphaFoldDB" id="A0A2A2H4Q4"/>
<evidence type="ECO:0000256" key="6">
    <source>
        <dbReference type="ARBA" id="ARBA00022989"/>
    </source>
</evidence>
<keyword evidence="11" id="KW-1185">Reference proteome</keyword>
<reference evidence="10 11" key="1">
    <citation type="journal article" date="2017" name="BMC Genomics">
        <title>Genomic analysis of methanogenic archaea reveals a shift towards energy conservation.</title>
        <authorList>
            <person name="Gilmore S.P."/>
            <person name="Henske J.K."/>
            <person name="Sexton J.A."/>
            <person name="Solomon K.V."/>
            <person name="Seppala S."/>
            <person name="Yoo J.I."/>
            <person name="Huyett L.M."/>
            <person name="Pressman A."/>
            <person name="Cogan J.Z."/>
            <person name="Kivenson V."/>
            <person name="Peng X."/>
            <person name="Tan Y."/>
            <person name="Valentine D.L."/>
            <person name="O'Malley M.A."/>
        </authorList>
    </citation>
    <scope>NUCLEOTIDE SEQUENCE [LARGE SCALE GENOMIC DNA]</scope>
    <source>
        <strain evidence="10 11">M.o.H.</strain>
    </source>
</reference>
<accession>A0A2A2H4Q4</accession>
<feature type="transmembrane region" description="Helical" evidence="8">
    <location>
        <begin position="17"/>
        <end position="35"/>
    </location>
</feature>
<dbReference type="InterPro" id="IPR038731">
    <property type="entry name" value="RgtA/B/C-like"/>
</dbReference>
<feature type="transmembrane region" description="Helical" evidence="8">
    <location>
        <begin position="166"/>
        <end position="196"/>
    </location>
</feature>
<evidence type="ECO:0000256" key="3">
    <source>
        <dbReference type="ARBA" id="ARBA00022676"/>
    </source>
</evidence>
<dbReference type="Pfam" id="PF13231">
    <property type="entry name" value="PMT_2"/>
    <property type="match status" value="1"/>
</dbReference>
<keyword evidence="2" id="KW-1003">Cell membrane</keyword>
<proteinExistence type="predicted"/>
<evidence type="ECO:0000256" key="1">
    <source>
        <dbReference type="ARBA" id="ARBA00004651"/>
    </source>
</evidence>
<feature type="transmembrane region" description="Helical" evidence="8">
    <location>
        <begin position="390"/>
        <end position="409"/>
    </location>
</feature>
<dbReference type="GO" id="GO:0005886">
    <property type="term" value="C:plasma membrane"/>
    <property type="evidence" value="ECO:0007669"/>
    <property type="project" value="UniProtKB-SubCell"/>
</dbReference>
<feature type="transmembrane region" description="Helical" evidence="8">
    <location>
        <begin position="273"/>
        <end position="292"/>
    </location>
</feature>
<keyword evidence="3" id="KW-0328">Glycosyltransferase</keyword>
<feature type="transmembrane region" description="Helical" evidence="8">
    <location>
        <begin position="90"/>
        <end position="110"/>
    </location>
</feature>
<name>A0A2A2H4Q4_METBR</name>
<keyword evidence="7 8" id="KW-0472">Membrane</keyword>
<feature type="transmembrane region" description="Helical" evidence="8">
    <location>
        <begin position="143"/>
        <end position="160"/>
    </location>
</feature>
<evidence type="ECO:0000256" key="4">
    <source>
        <dbReference type="ARBA" id="ARBA00022679"/>
    </source>
</evidence>
<feature type="transmembrane region" description="Helical" evidence="8">
    <location>
        <begin position="313"/>
        <end position="329"/>
    </location>
</feature>
<protein>
    <recommendedName>
        <fullName evidence="9">Glycosyltransferase RgtA/B/C/D-like domain-containing protein</fullName>
    </recommendedName>
</protein>
<dbReference type="InterPro" id="IPR050297">
    <property type="entry name" value="LipidA_mod_glycosyltrf_83"/>
</dbReference>
<feature type="transmembrane region" description="Helical" evidence="8">
    <location>
        <begin position="116"/>
        <end position="136"/>
    </location>
</feature>
<dbReference type="GO" id="GO:0008610">
    <property type="term" value="P:lipid biosynthetic process"/>
    <property type="evidence" value="ECO:0007669"/>
    <property type="project" value="UniProtKB-ARBA"/>
</dbReference>
<feature type="transmembrane region" description="Helical" evidence="8">
    <location>
        <begin position="421"/>
        <end position="442"/>
    </location>
</feature>
<evidence type="ECO:0000256" key="2">
    <source>
        <dbReference type="ARBA" id="ARBA00022475"/>
    </source>
</evidence>
<evidence type="ECO:0000259" key="9">
    <source>
        <dbReference type="Pfam" id="PF13231"/>
    </source>
</evidence>
<keyword evidence="6 8" id="KW-1133">Transmembrane helix</keyword>
<comment type="caution">
    <text evidence="10">The sequence shown here is derived from an EMBL/GenBank/DDBJ whole genome shotgun (WGS) entry which is preliminary data.</text>
</comment>
<dbReference type="EMBL" id="LMVM01000023">
    <property type="protein sequence ID" value="PAV04274.1"/>
    <property type="molecule type" value="Genomic_DNA"/>
</dbReference>
<evidence type="ECO:0000256" key="8">
    <source>
        <dbReference type="SAM" id="Phobius"/>
    </source>
</evidence>
<sequence length="562" mass="64610">MDKLSKSQNIFKKHSSYILPVVLILIVSLITYYRVMIQIDLGPISDSCDFLSDALLFAGQNIGYSDLIRPPFFPFLLSIIFKMGYVSTNAIFILDGLMYIFGVIGLFLLFKLHFNSVQSFLGSLLFATFSIVLTVMSVGFSDLASVSITIWTFYFLILGVEKNSKFFYLAFPFAMLAFLTRYNSALTIFPMFLYIFINIHKINIRNMLVGMSVSVLVIVPVFIFFFEKFGNFLYPFMNFFGTASGPSLPESAAYNSNLFFFIDKFPLFIGHEGILSVIIILTGVFIYGVLRFKRSSKDKINSFSGFKLEKRGTKLKLILFISLISIFILSFGQIFWMWSEILFFAVGYMLYDLLKNFNIKDADIHLLFFAWFMAFFIFQSIYIIKDNRYFVIMAPPVAYFLILGLQEVSNGLKFKIKNKNVTFPLIAVILTAAILLSTASYLPTIKQANEKNKITNENIESASQWLINYDPDYKNKTIYSDMWPNFSWYLQTNVKMVPVFMNGQSYSGGVKEFNLTLKDNIAYNNELDSNKADYYLCLRKGLNLTHYTSVAQFGNVIIYKRK</sequence>
<evidence type="ECO:0000256" key="7">
    <source>
        <dbReference type="ARBA" id="ARBA00023136"/>
    </source>
</evidence>
<feature type="transmembrane region" description="Helical" evidence="8">
    <location>
        <begin position="366"/>
        <end position="384"/>
    </location>
</feature>
<dbReference type="PANTHER" id="PTHR33908">
    <property type="entry name" value="MANNOSYLTRANSFERASE YKCB-RELATED"/>
    <property type="match status" value="1"/>
</dbReference>
<dbReference type="PANTHER" id="PTHR33908:SF11">
    <property type="entry name" value="MEMBRANE PROTEIN"/>
    <property type="match status" value="1"/>
</dbReference>